<dbReference type="AlphaFoldDB" id="E3M1Z5"/>
<proteinExistence type="predicted"/>
<dbReference type="InParanoid" id="E3M1Z5"/>
<name>E3M1Z5_CAERE</name>
<dbReference type="EMBL" id="DS268421">
    <property type="protein sequence ID" value="EFO88758.1"/>
    <property type="molecule type" value="Genomic_DNA"/>
</dbReference>
<sequence>MSASERVVVNKLSSSLLDMKFMLKKKKQIEAKGAKRREARKLLRKKKKERLPAQWSFRPHKNLKKFATIWRN</sequence>
<dbReference type="Proteomes" id="UP000008281">
    <property type="component" value="Unassembled WGS sequence"/>
</dbReference>
<reference evidence="1" key="1">
    <citation type="submission" date="2007-07" db="EMBL/GenBank/DDBJ databases">
        <title>PCAP assembly of the Caenorhabditis remanei genome.</title>
        <authorList>
            <consortium name="The Caenorhabditis remanei Sequencing Consortium"/>
            <person name="Wilson R.K."/>
        </authorList>
    </citation>
    <scope>NUCLEOTIDE SEQUENCE [LARGE SCALE GENOMIC DNA]</scope>
    <source>
        <strain evidence="1">PB4641</strain>
    </source>
</reference>
<dbReference type="STRING" id="31234.E3M1Z5"/>
<accession>E3M1Z5</accession>
<evidence type="ECO:0000313" key="2">
    <source>
        <dbReference type="Proteomes" id="UP000008281"/>
    </source>
</evidence>
<evidence type="ECO:0000313" key="1">
    <source>
        <dbReference type="EMBL" id="EFO88758.1"/>
    </source>
</evidence>
<dbReference type="HOGENOM" id="CLU_2724627_0_0_1"/>
<keyword evidence="2" id="KW-1185">Reference proteome</keyword>
<dbReference type="Pfam" id="PF10175">
    <property type="entry name" value="MPP6"/>
    <property type="match status" value="1"/>
</dbReference>
<organism evidence="2">
    <name type="scientific">Caenorhabditis remanei</name>
    <name type="common">Caenorhabditis vulgaris</name>
    <dbReference type="NCBI Taxonomy" id="31234"/>
    <lineage>
        <taxon>Eukaryota</taxon>
        <taxon>Metazoa</taxon>
        <taxon>Ecdysozoa</taxon>
        <taxon>Nematoda</taxon>
        <taxon>Chromadorea</taxon>
        <taxon>Rhabditida</taxon>
        <taxon>Rhabditina</taxon>
        <taxon>Rhabditomorpha</taxon>
        <taxon>Rhabditoidea</taxon>
        <taxon>Rhabditidae</taxon>
        <taxon>Peloderinae</taxon>
        <taxon>Caenorhabditis</taxon>
    </lineage>
</organism>
<protein>
    <submittedName>
        <fullName evidence="1">Uncharacterized protein</fullName>
    </submittedName>
</protein>
<gene>
    <name evidence="1" type="ORF">CRE_06400</name>
</gene>